<comment type="similarity">
    <text evidence="7">Belongs to the DHHC palmitoyltransferase family.</text>
</comment>
<dbReference type="GO" id="GO:0019706">
    <property type="term" value="F:protein-cysteine S-palmitoyltransferase activity"/>
    <property type="evidence" value="ECO:0007669"/>
    <property type="project" value="UniProtKB-EC"/>
</dbReference>
<accession>A0A7S0DCG1</accession>
<comment type="catalytic activity">
    <reaction evidence="7">
        <text>L-cysteinyl-[protein] + hexadecanoyl-CoA = S-hexadecanoyl-L-cysteinyl-[protein] + CoA</text>
        <dbReference type="Rhea" id="RHEA:36683"/>
        <dbReference type="Rhea" id="RHEA-COMP:10131"/>
        <dbReference type="Rhea" id="RHEA-COMP:11032"/>
        <dbReference type="ChEBI" id="CHEBI:29950"/>
        <dbReference type="ChEBI" id="CHEBI:57287"/>
        <dbReference type="ChEBI" id="CHEBI:57379"/>
        <dbReference type="ChEBI" id="CHEBI:74151"/>
        <dbReference type="EC" id="2.3.1.225"/>
    </reaction>
</comment>
<gene>
    <name evidence="11" type="ORF">LAMO00422_LOCUS10566</name>
</gene>
<feature type="compositionally biased region" description="Basic and acidic residues" evidence="8">
    <location>
        <begin position="67"/>
        <end position="87"/>
    </location>
</feature>
<dbReference type="InterPro" id="IPR001594">
    <property type="entry name" value="Palmitoyltrfase_DHHC"/>
</dbReference>
<keyword evidence="3 7" id="KW-0812">Transmembrane</keyword>
<evidence type="ECO:0000313" key="11">
    <source>
        <dbReference type="EMBL" id="CAD8450602.1"/>
    </source>
</evidence>
<comment type="domain">
    <text evidence="7">The DHHC domain is required for palmitoyltransferase activity.</text>
</comment>
<evidence type="ECO:0000256" key="4">
    <source>
        <dbReference type="ARBA" id="ARBA00022989"/>
    </source>
</evidence>
<evidence type="ECO:0000256" key="7">
    <source>
        <dbReference type="RuleBase" id="RU079119"/>
    </source>
</evidence>
<feature type="transmembrane region" description="Helical" evidence="7">
    <location>
        <begin position="256"/>
        <end position="275"/>
    </location>
</feature>
<protein>
    <recommendedName>
        <fullName evidence="7">Palmitoyltransferase</fullName>
        <ecNumber evidence="7">2.3.1.225</ecNumber>
    </recommendedName>
</protein>
<dbReference type="AlphaFoldDB" id="A0A7S0DCG1"/>
<feature type="domain" description="Palmitoyltransferase DHHC" evidence="10">
    <location>
        <begin position="209"/>
        <end position="295"/>
    </location>
</feature>
<feature type="signal peptide" evidence="9">
    <location>
        <begin position="1"/>
        <end position="18"/>
    </location>
</feature>
<dbReference type="GO" id="GO:0005794">
    <property type="term" value="C:Golgi apparatus"/>
    <property type="evidence" value="ECO:0007669"/>
    <property type="project" value="TreeGrafter"/>
</dbReference>
<dbReference type="GO" id="GO:0005783">
    <property type="term" value="C:endoplasmic reticulum"/>
    <property type="evidence" value="ECO:0007669"/>
    <property type="project" value="TreeGrafter"/>
</dbReference>
<dbReference type="Pfam" id="PF01529">
    <property type="entry name" value="DHHC"/>
    <property type="match status" value="1"/>
</dbReference>
<dbReference type="PANTHER" id="PTHR22883">
    <property type="entry name" value="ZINC FINGER DHHC DOMAIN CONTAINING PROTEIN"/>
    <property type="match status" value="1"/>
</dbReference>
<dbReference type="GO" id="GO:0006612">
    <property type="term" value="P:protein targeting to membrane"/>
    <property type="evidence" value="ECO:0007669"/>
    <property type="project" value="TreeGrafter"/>
</dbReference>
<evidence type="ECO:0000259" key="10">
    <source>
        <dbReference type="Pfam" id="PF01529"/>
    </source>
</evidence>
<proteinExistence type="inferred from homology"/>
<keyword evidence="4 7" id="KW-1133">Transmembrane helix</keyword>
<dbReference type="EC" id="2.3.1.225" evidence="7"/>
<organism evidence="11">
    <name type="scientific">Amorphochlora amoebiformis</name>
    <dbReference type="NCBI Taxonomy" id="1561963"/>
    <lineage>
        <taxon>Eukaryota</taxon>
        <taxon>Sar</taxon>
        <taxon>Rhizaria</taxon>
        <taxon>Cercozoa</taxon>
        <taxon>Chlorarachniophyceae</taxon>
        <taxon>Amorphochlora</taxon>
    </lineage>
</organism>
<sequence>MEPALILMFSLMAFGASPSSYPKRMGRKIENSNPKHLPATGNEPCPRPPLPDDANRLRGGVSWWNKMQKDNEDGKGSIDPKHSKPQKDSSALSSPRSRSSRPLAPTMAPSAPPAVPYCSTREESSVWLAGKNAEYGLLGVSAYTWAVWILNFFAISQTNRYMARGYVTKAHTGVSTTLWALSILFHLKTMFTDPGAIPKDAIVFPNVRSDRCHICRINVPSRYSWHCSICNRCISDMDHHCVYMNNCIGMRNQKPFLWYLIYTLIATIMFTFASAKSMTERMPYKRLLLSRLGLDIVRMPFASFATASGGIVSLYLAIVLKDQLGELWHCGLHDKFGSNWWEWILPTNPKFLKETQKLRYYRRGDIRDIPHGSSDDTGHHWQG</sequence>
<reference evidence="11" key="1">
    <citation type="submission" date="2021-01" db="EMBL/GenBank/DDBJ databases">
        <authorList>
            <person name="Corre E."/>
            <person name="Pelletier E."/>
            <person name="Niang G."/>
            <person name="Scheremetjew M."/>
            <person name="Finn R."/>
            <person name="Kale V."/>
            <person name="Holt S."/>
            <person name="Cochrane G."/>
            <person name="Meng A."/>
            <person name="Brown T."/>
            <person name="Cohen L."/>
        </authorList>
    </citation>
    <scope>NUCLEOTIDE SEQUENCE</scope>
    <source>
        <strain evidence="11">CCMP2058</strain>
    </source>
</reference>
<keyword evidence="6 7" id="KW-0012">Acyltransferase</keyword>
<evidence type="ECO:0000256" key="1">
    <source>
        <dbReference type="ARBA" id="ARBA00004141"/>
    </source>
</evidence>
<evidence type="ECO:0000256" key="5">
    <source>
        <dbReference type="ARBA" id="ARBA00023136"/>
    </source>
</evidence>
<keyword evidence="5 7" id="KW-0472">Membrane</keyword>
<evidence type="ECO:0000256" key="8">
    <source>
        <dbReference type="SAM" id="MobiDB-lite"/>
    </source>
</evidence>
<evidence type="ECO:0000256" key="2">
    <source>
        <dbReference type="ARBA" id="ARBA00022679"/>
    </source>
</evidence>
<evidence type="ECO:0000256" key="6">
    <source>
        <dbReference type="ARBA" id="ARBA00023315"/>
    </source>
</evidence>
<feature type="transmembrane region" description="Helical" evidence="7">
    <location>
        <begin position="296"/>
        <end position="318"/>
    </location>
</feature>
<comment type="subcellular location">
    <subcellularLocation>
        <location evidence="1">Membrane</location>
        <topology evidence="1">Multi-pass membrane protein</topology>
    </subcellularLocation>
</comment>
<evidence type="ECO:0000256" key="3">
    <source>
        <dbReference type="ARBA" id="ARBA00022692"/>
    </source>
</evidence>
<name>A0A7S0DCG1_9EUKA</name>
<feature type="chain" id="PRO_5030706980" description="Palmitoyltransferase" evidence="9">
    <location>
        <begin position="19"/>
        <end position="383"/>
    </location>
</feature>
<evidence type="ECO:0000256" key="9">
    <source>
        <dbReference type="SAM" id="SignalP"/>
    </source>
</evidence>
<dbReference type="GO" id="GO:0016020">
    <property type="term" value="C:membrane"/>
    <property type="evidence" value="ECO:0007669"/>
    <property type="project" value="UniProtKB-SubCell"/>
</dbReference>
<dbReference type="PROSITE" id="PS50216">
    <property type="entry name" value="DHHC"/>
    <property type="match status" value="1"/>
</dbReference>
<dbReference type="InterPro" id="IPR039859">
    <property type="entry name" value="PFA4/ZDH16/20/ERF2-like"/>
</dbReference>
<keyword evidence="2 7" id="KW-0808">Transferase</keyword>
<keyword evidence="9" id="KW-0732">Signal</keyword>
<dbReference type="EMBL" id="HBEM01015318">
    <property type="protein sequence ID" value="CAD8450602.1"/>
    <property type="molecule type" value="Transcribed_RNA"/>
</dbReference>
<feature type="compositionally biased region" description="Low complexity" evidence="8">
    <location>
        <begin position="89"/>
        <end position="105"/>
    </location>
</feature>
<feature type="region of interest" description="Disordered" evidence="8">
    <location>
        <begin position="19"/>
        <end position="116"/>
    </location>
</feature>